<accession>A0A8E0NBX8</accession>
<gene>
    <name evidence="5" type="ORF">MBEBAB_1785</name>
</gene>
<evidence type="ECO:0000313" key="5">
    <source>
        <dbReference type="EMBL" id="GAD59535.1"/>
    </source>
</evidence>
<comment type="cofactor">
    <cofactor evidence="1">
        <name>Fe(2+)</name>
        <dbReference type="ChEBI" id="CHEBI:29033"/>
    </cofactor>
</comment>
<proteinExistence type="predicted"/>
<evidence type="ECO:0000259" key="4">
    <source>
        <dbReference type="PROSITE" id="PS51184"/>
    </source>
</evidence>
<comment type="caution">
    <text evidence="5">The sequence shown here is derived from an EMBL/GenBank/DDBJ whole genome shotgun (WGS) entry which is preliminary data.</text>
</comment>
<keyword evidence="3" id="KW-0408">Iron</keyword>
<dbReference type="InterPro" id="IPR003347">
    <property type="entry name" value="JmjC_dom"/>
</dbReference>
<dbReference type="AlphaFoldDB" id="A0A8E0NBX8"/>
<dbReference type="OrthoDB" id="9764016at2"/>
<evidence type="ECO:0000256" key="1">
    <source>
        <dbReference type="ARBA" id="ARBA00001954"/>
    </source>
</evidence>
<organism evidence="5 6">
    <name type="scientific">Brevundimonas abyssalis TAR-001</name>
    <dbReference type="NCBI Taxonomy" id="1391729"/>
    <lineage>
        <taxon>Bacteria</taxon>
        <taxon>Pseudomonadati</taxon>
        <taxon>Pseudomonadota</taxon>
        <taxon>Alphaproteobacteria</taxon>
        <taxon>Caulobacterales</taxon>
        <taxon>Caulobacteraceae</taxon>
        <taxon>Brevundimonas</taxon>
    </lineage>
</organism>
<dbReference type="PROSITE" id="PS51184">
    <property type="entry name" value="JMJC"/>
    <property type="match status" value="1"/>
</dbReference>
<dbReference type="SUPFAM" id="SSF51197">
    <property type="entry name" value="Clavaminate synthase-like"/>
    <property type="match status" value="1"/>
</dbReference>
<evidence type="ECO:0000313" key="6">
    <source>
        <dbReference type="Proteomes" id="UP000016569"/>
    </source>
</evidence>
<reference evidence="6" key="1">
    <citation type="journal article" date="2013" name="Genome Announc.">
        <title>Draft Genome Sequence of the Dimorphic Prosthecate Bacterium Brevundimonas abyssalis TAR-001T.</title>
        <authorList>
            <person name="Tsubouchi T."/>
            <person name="Nishi S."/>
            <person name="Usui K."/>
            <person name="Shimane Y."/>
            <person name="Takaki Y."/>
            <person name="Maruyama T."/>
            <person name="Hatada Y."/>
        </authorList>
    </citation>
    <scope>NUCLEOTIDE SEQUENCE [LARGE SCALE GENOMIC DNA]</scope>
    <source>
        <strain evidence="6">TAR-001</strain>
    </source>
</reference>
<keyword evidence="6" id="KW-1185">Reference proteome</keyword>
<dbReference type="Gene3D" id="2.60.120.650">
    <property type="entry name" value="Cupin"/>
    <property type="match status" value="1"/>
</dbReference>
<feature type="domain" description="JmjC" evidence="4">
    <location>
        <begin position="46"/>
        <end position="187"/>
    </location>
</feature>
<dbReference type="RefSeq" id="WP_021697630.1">
    <property type="nucleotide sequence ID" value="NZ_BATC01000030.1"/>
</dbReference>
<keyword evidence="2" id="KW-0479">Metal-binding</keyword>
<dbReference type="PANTHER" id="PTHR13096:SF8">
    <property type="entry name" value="RIBOSOMAL OXYGENASE 1"/>
    <property type="match status" value="1"/>
</dbReference>
<dbReference type="EMBL" id="BATC01000030">
    <property type="protein sequence ID" value="GAD59535.1"/>
    <property type="molecule type" value="Genomic_DNA"/>
</dbReference>
<name>A0A8E0NBX8_9CAUL</name>
<dbReference type="Proteomes" id="UP000016569">
    <property type="component" value="Unassembled WGS sequence"/>
</dbReference>
<evidence type="ECO:0000256" key="3">
    <source>
        <dbReference type="ARBA" id="ARBA00023004"/>
    </source>
</evidence>
<dbReference type="Pfam" id="PF08007">
    <property type="entry name" value="JmjC_2"/>
    <property type="match status" value="1"/>
</dbReference>
<dbReference type="InterPro" id="IPR039994">
    <property type="entry name" value="NO66-like"/>
</dbReference>
<protein>
    <recommendedName>
        <fullName evidence="4">JmjC domain-containing protein</fullName>
    </recommendedName>
</protein>
<sequence length="316" mass="34510">MVHNGQPIAADAYCAEVQTLAGPVVRPSPAKVQVMMAMGATVIANEAGELTPELRAVCDMLRETFAASVAANVYCSFQGVRGFGPHYDLHDVFAIQTEGEKVWRLYRNRAEDPVDYPGEGESARDWLARNAGPVMQEVRMRPGDVLYLPRGWYHDALAVDGPSLHVTLSVTPLYGRILFRLLEPAAMQDPAFRAWLPPADRDGGAALAGRLADLGRRLSELAASPAFRDEVAMAQQRLRPRLPAYDLPRRQTLTFYAATGLAPPVVSGPARLAIDWAMTQPRFALEDMIAQFDFVAEADLRAAVEGAEKAGALRRA</sequence>
<dbReference type="GO" id="GO:0046872">
    <property type="term" value="F:metal ion binding"/>
    <property type="evidence" value="ECO:0007669"/>
    <property type="project" value="UniProtKB-KW"/>
</dbReference>
<dbReference type="PANTHER" id="PTHR13096">
    <property type="entry name" value="MINA53 MYC INDUCED NUCLEAR ANTIGEN"/>
    <property type="match status" value="1"/>
</dbReference>
<evidence type="ECO:0000256" key="2">
    <source>
        <dbReference type="ARBA" id="ARBA00022723"/>
    </source>
</evidence>